<protein>
    <submittedName>
        <fullName evidence="1">Secreted protein</fullName>
    </submittedName>
</protein>
<name>D9PLE1_9ZZZZ</name>
<feature type="non-terminal residue" evidence="1">
    <location>
        <position position="55"/>
    </location>
</feature>
<dbReference type="AlphaFoldDB" id="D9PLE1"/>
<proteinExistence type="predicted"/>
<accession>D9PLE1</accession>
<sequence>MRHLRTRRRYKVVLLFLLALCATLFIESRIEALIPDLREYAESRVEKALGGMVDL</sequence>
<dbReference type="EMBL" id="ADZX01000716">
    <property type="protein sequence ID" value="EFK95625.1"/>
    <property type="molecule type" value="Genomic_DNA"/>
</dbReference>
<gene>
    <name evidence="1" type="ORF">LDC_2364</name>
</gene>
<reference evidence="1" key="1">
    <citation type="submission" date="2010-07" db="EMBL/GenBank/DDBJ databases">
        <authorList>
            <consortium name="CONSOLIDER consortium CSD2007-00005"/>
            <person name="Guazzaroni M.-E."/>
            <person name="Richter M."/>
            <person name="Garcia-Salamanca A."/>
            <person name="Yarza P."/>
            <person name="Ferrer M."/>
        </authorList>
    </citation>
    <scope>NUCLEOTIDE SEQUENCE</scope>
</reference>
<organism evidence="1">
    <name type="scientific">sediment metagenome</name>
    <dbReference type="NCBI Taxonomy" id="749907"/>
    <lineage>
        <taxon>unclassified sequences</taxon>
        <taxon>metagenomes</taxon>
        <taxon>ecological metagenomes</taxon>
    </lineage>
</organism>
<reference evidence="1" key="2">
    <citation type="journal article" date="2011" name="Microb. Ecol.">
        <title>Taxonomic and Functional Metagenomic Profiling of the Microbial Community in the Anoxic Sediment of a Sub-saline Shallow Lake (Laguna de Carrizo, Central Spain).</title>
        <authorList>
            <person name="Ferrer M."/>
            <person name="Guazzaroni M.E."/>
            <person name="Richter M."/>
            <person name="Garcia-Salamanca A."/>
            <person name="Yarza P."/>
            <person name="Suarez-Suarez A."/>
            <person name="Solano J."/>
            <person name="Alcaide M."/>
            <person name="van Dillewijn P."/>
            <person name="Molina-Henares M.A."/>
            <person name="Lopez-Cortes N."/>
            <person name="Al-Ramahi Y."/>
            <person name="Guerrero C."/>
            <person name="Acosta A."/>
            <person name="de Eugenio L.I."/>
            <person name="Martinez V."/>
            <person name="Marques S."/>
            <person name="Rojo F."/>
            <person name="Santero E."/>
            <person name="Genilloud O."/>
            <person name="Perez-Perez J."/>
            <person name="Rossello-Mora R."/>
            <person name="Ramos J.L."/>
        </authorList>
    </citation>
    <scope>NUCLEOTIDE SEQUENCE</scope>
</reference>
<comment type="caution">
    <text evidence="1">The sequence shown here is derived from an EMBL/GenBank/DDBJ whole genome shotgun (WGS) entry which is preliminary data.</text>
</comment>
<evidence type="ECO:0000313" key="1">
    <source>
        <dbReference type="EMBL" id="EFK95625.1"/>
    </source>
</evidence>